<evidence type="ECO:0000313" key="2">
    <source>
        <dbReference type="EMBL" id="CAH1391059.1"/>
    </source>
</evidence>
<organism evidence="2 3">
    <name type="scientific">Nezara viridula</name>
    <name type="common">Southern green stink bug</name>
    <name type="synonym">Cimex viridulus</name>
    <dbReference type="NCBI Taxonomy" id="85310"/>
    <lineage>
        <taxon>Eukaryota</taxon>
        <taxon>Metazoa</taxon>
        <taxon>Ecdysozoa</taxon>
        <taxon>Arthropoda</taxon>
        <taxon>Hexapoda</taxon>
        <taxon>Insecta</taxon>
        <taxon>Pterygota</taxon>
        <taxon>Neoptera</taxon>
        <taxon>Paraneoptera</taxon>
        <taxon>Hemiptera</taxon>
        <taxon>Heteroptera</taxon>
        <taxon>Panheteroptera</taxon>
        <taxon>Pentatomomorpha</taxon>
        <taxon>Pentatomoidea</taxon>
        <taxon>Pentatomidae</taxon>
        <taxon>Pentatominae</taxon>
        <taxon>Nezara</taxon>
    </lineage>
</organism>
<dbReference type="AlphaFoldDB" id="A0A9P0DZN6"/>
<proteinExistence type="predicted"/>
<name>A0A9P0DZN6_NEZVI</name>
<dbReference type="GO" id="GO:0006629">
    <property type="term" value="P:lipid metabolic process"/>
    <property type="evidence" value="ECO:0007669"/>
    <property type="project" value="InterPro"/>
</dbReference>
<dbReference type="SUPFAM" id="SSF51695">
    <property type="entry name" value="PLC-like phosphodiesterases"/>
    <property type="match status" value="1"/>
</dbReference>
<evidence type="ECO:0000313" key="3">
    <source>
        <dbReference type="Proteomes" id="UP001152798"/>
    </source>
</evidence>
<accession>A0A9P0DZN6</accession>
<dbReference type="PANTHER" id="PTHR13593">
    <property type="match status" value="1"/>
</dbReference>
<feature type="transmembrane region" description="Helical" evidence="1">
    <location>
        <begin position="12"/>
        <end position="34"/>
    </location>
</feature>
<sequence>MFTGKDLLLTTVLLHINAMIALFFIAACVGFSIAGEGGYVYLINLSGSDWKQTHQESSHMNTWQFPALFKNGNAELFYVEFDDLITFSSSARVDYELVGTGGKSFQILAIGGPPLRQDIPNRLEAFYDNIEIDGQPKGMRRNLGFRHDGDTNIIIIGKNGKYTGTSLDGSNWMKNNIDVLGNRTLRQISIPGSHDAGMSRLNGGTAFAYECNVLTQSYPFEGQLNLGIRYFDIRPVIGNGGNYLTGHYTHITGSWQGGNGKYIAELITDLNVFTKHHNELIILKLSHSLNTDVGPNSYRKLNQEEWDKLFEKLDTINFLYNNDNKNVKLDQITFNDFTDHGSKASVVIIVDDPDSKVELGSRLGKGYFMTNSLDIYDDYAGVNNWRTMIKDQVKKMHEHSNNQYFLLSWTLTQNGRQAAFCTTFSIALMDLADQANIQLGKLLYEEVSSSSYPNIILVDNVKDTDVAAMAMAINTKIM</sequence>
<dbReference type="EMBL" id="OV725077">
    <property type="protein sequence ID" value="CAH1391059.1"/>
    <property type="molecule type" value="Genomic_DNA"/>
</dbReference>
<dbReference type="GO" id="GO:0008081">
    <property type="term" value="F:phosphoric diester hydrolase activity"/>
    <property type="evidence" value="ECO:0007669"/>
    <property type="project" value="InterPro"/>
</dbReference>
<keyword evidence="1" id="KW-1133">Transmembrane helix</keyword>
<dbReference type="OrthoDB" id="1046782at2759"/>
<protein>
    <submittedName>
        <fullName evidence="2">Uncharacterized protein</fullName>
    </submittedName>
</protein>
<dbReference type="PROSITE" id="PS51257">
    <property type="entry name" value="PROKAR_LIPOPROTEIN"/>
    <property type="match status" value="1"/>
</dbReference>
<dbReference type="InterPro" id="IPR051057">
    <property type="entry name" value="PI-PLC_domain"/>
</dbReference>
<keyword evidence="1" id="KW-0812">Transmembrane</keyword>
<gene>
    <name evidence="2" type="ORF">NEZAVI_LOCUS2147</name>
</gene>
<dbReference type="Gene3D" id="3.20.20.190">
    <property type="entry name" value="Phosphatidylinositol (PI) phosphodiesterase"/>
    <property type="match status" value="1"/>
</dbReference>
<dbReference type="InterPro" id="IPR017946">
    <property type="entry name" value="PLC-like_Pdiesterase_TIM-brl"/>
</dbReference>
<evidence type="ECO:0000256" key="1">
    <source>
        <dbReference type="SAM" id="Phobius"/>
    </source>
</evidence>
<keyword evidence="3" id="KW-1185">Reference proteome</keyword>
<keyword evidence="1" id="KW-0472">Membrane</keyword>
<reference evidence="2" key="1">
    <citation type="submission" date="2022-01" db="EMBL/GenBank/DDBJ databases">
        <authorList>
            <person name="King R."/>
        </authorList>
    </citation>
    <scope>NUCLEOTIDE SEQUENCE</scope>
</reference>
<dbReference type="Proteomes" id="UP001152798">
    <property type="component" value="Chromosome 1"/>
</dbReference>
<dbReference type="PANTHER" id="PTHR13593:SF143">
    <property type="entry name" value="PHOSPHATIDYLINOSITOL-SPECIFIC PHOSPHOLIPASE C X DOMAIN-CONTAINING PROTEIN"/>
    <property type="match status" value="1"/>
</dbReference>